<evidence type="ECO:0000313" key="1">
    <source>
        <dbReference type="EMBL" id="PPK95989.1"/>
    </source>
</evidence>
<evidence type="ECO:0000313" key="2">
    <source>
        <dbReference type="Proteomes" id="UP000239485"/>
    </source>
</evidence>
<protein>
    <recommendedName>
        <fullName evidence="3">DUF559 domain-containing protein</fullName>
    </recommendedName>
</protein>
<dbReference type="RefSeq" id="WP_104432378.1">
    <property type="nucleotide sequence ID" value="NZ_PTJD01000005.1"/>
</dbReference>
<dbReference type="EMBL" id="PTJD01000005">
    <property type="protein sequence ID" value="PPK95989.1"/>
    <property type="molecule type" value="Genomic_DNA"/>
</dbReference>
<gene>
    <name evidence="1" type="ORF">CLV92_10589</name>
</gene>
<organism evidence="1 2">
    <name type="scientific">Kineococcus xinjiangensis</name>
    <dbReference type="NCBI Taxonomy" id="512762"/>
    <lineage>
        <taxon>Bacteria</taxon>
        <taxon>Bacillati</taxon>
        <taxon>Actinomycetota</taxon>
        <taxon>Actinomycetes</taxon>
        <taxon>Kineosporiales</taxon>
        <taxon>Kineosporiaceae</taxon>
        <taxon>Kineococcus</taxon>
    </lineage>
</organism>
<reference evidence="1 2" key="1">
    <citation type="submission" date="2018-02" db="EMBL/GenBank/DDBJ databases">
        <title>Genomic Encyclopedia of Archaeal and Bacterial Type Strains, Phase II (KMG-II): from individual species to whole genera.</title>
        <authorList>
            <person name="Goeker M."/>
        </authorList>
    </citation>
    <scope>NUCLEOTIDE SEQUENCE [LARGE SCALE GENOMIC DNA]</scope>
    <source>
        <strain evidence="1 2">DSM 22857</strain>
    </source>
</reference>
<keyword evidence="2" id="KW-1185">Reference proteome</keyword>
<dbReference type="OrthoDB" id="3566910at2"/>
<accession>A0A2S6IP42</accession>
<sequence length="313" mass="34106">MDDTYNRPHRTAALLDRHLTRHDLRSPLWRRPHRGVRTWAGVPLDAAQRVREAAALLPPHGAVGGWAAALLHGAAGVDGEDAQGCPLPVPLCVGHGHALRRRPGIRLSASHLPPHEVQQRAGVRVTTPARTAFDVLRWAGSVREATAAADLLLRHELLPRADVLGLASERRRWEGAAQVRRALELSREGVLSPGETRLRLLWTLDAGLPEPLVNQRIEDRRGRLLGVADLLDPGSGLVAEYDGAHHRELGQHGRDNVREELFEAHGLVVVRAVSTDLGPDRARAVARLQAGHRRALALPPGGRGWVAGGAWRP</sequence>
<comment type="caution">
    <text evidence="1">The sequence shown here is derived from an EMBL/GenBank/DDBJ whole genome shotgun (WGS) entry which is preliminary data.</text>
</comment>
<proteinExistence type="predicted"/>
<name>A0A2S6IP42_9ACTN</name>
<dbReference type="AlphaFoldDB" id="A0A2S6IP42"/>
<evidence type="ECO:0008006" key="3">
    <source>
        <dbReference type="Google" id="ProtNLM"/>
    </source>
</evidence>
<dbReference type="Proteomes" id="UP000239485">
    <property type="component" value="Unassembled WGS sequence"/>
</dbReference>